<gene>
    <name evidence="1" type="ORF">H9816_00370</name>
</gene>
<comment type="caution">
    <text evidence="1">The sequence shown here is derived from an EMBL/GenBank/DDBJ whole genome shotgun (WGS) entry which is preliminary data.</text>
</comment>
<name>A0A9D2DCA7_9BACT</name>
<reference evidence="1" key="1">
    <citation type="journal article" date="2021" name="PeerJ">
        <title>Extensive microbial diversity within the chicken gut microbiome revealed by metagenomics and culture.</title>
        <authorList>
            <person name="Gilroy R."/>
            <person name="Ravi A."/>
            <person name="Getino M."/>
            <person name="Pursley I."/>
            <person name="Horton D.L."/>
            <person name="Alikhan N.F."/>
            <person name="Baker D."/>
            <person name="Gharbi K."/>
            <person name="Hall N."/>
            <person name="Watson M."/>
            <person name="Adriaenssens E.M."/>
            <person name="Foster-Nyarko E."/>
            <person name="Jarju S."/>
            <person name="Secka A."/>
            <person name="Antonio M."/>
            <person name="Oren A."/>
            <person name="Chaudhuri R.R."/>
            <person name="La Ragione R."/>
            <person name="Hildebrand F."/>
            <person name="Pallen M.J."/>
        </authorList>
    </citation>
    <scope>NUCLEOTIDE SEQUENCE</scope>
    <source>
        <strain evidence="1">ChiHjej11B10-19426</strain>
    </source>
</reference>
<accession>A0A9D2DCA7</accession>
<protein>
    <submittedName>
        <fullName evidence="1">Uncharacterized protein</fullName>
    </submittedName>
</protein>
<dbReference type="EMBL" id="DXCC01000002">
    <property type="protein sequence ID" value="HIZ14362.1"/>
    <property type="molecule type" value="Genomic_DNA"/>
</dbReference>
<organism evidence="1 2">
    <name type="scientific">Candidatus Tidjanibacter faecipullorum</name>
    <dbReference type="NCBI Taxonomy" id="2838766"/>
    <lineage>
        <taxon>Bacteria</taxon>
        <taxon>Pseudomonadati</taxon>
        <taxon>Bacteroidota</taxon>
        <taxon>Bacteroidia</taxon>
        <taxon>Bacteroidales</taxon>
        <taxon>Rikenellaceae</taxon>
        <taxon>Tidjanibacter</taxon>
    </lineage>
</organism>
<dbReference type="AlphaFoldDB" id="A0A9D2DCA7"/>
<dbReference type="Proteomes" id="UP000824014">
    <property type="component" value="Unassembled WGS sequence"/>
</dbReference>
<reference evidence="1" key="2">
    <citation type="submission" date="2021-04" db="EMBL/GenBank/DDBJ databases">
        <authorList>
            <person name="Gilroy R."/>
        </authorList>
    </citation>
    <scope>NUCLEOTIDE SEQUENCE</scope>
    <source>
        <strain evidence="1">ChiHjej11B10-19426</strain>
    </source>
</reference>
<sequence length="228" mass="25615">MSVRLRQGGLSFYLADDEGTMQYGIDFRKEASPAGQIARMTARLRSDFDLVQVFADTDRTLFVPADLLAEADPEELLRRAGIVPDPTRTVVVAEAVEEVSAVMVVETAAIEALRLLPVRRMRFYSPLQELLAAWRREPVAGGGWMVYPTGDNFYVTRYGADGKLALAEVCPGRETADLVWCLTALTEGERRDRMVVYLYGDGTEVDLARLRRYFRGAQRWSDIRKGGR</sequence>
<evidence type="ECO:0000313" key="1">
    <source>
        <dbReference type="EMBL" id="HIZ14362.1"/>
    </source>
</evidence>
<evidence type="ECO:0000313" key="2">
    <source>
        <dbReference type="Proteomes" id="UP000824014"/>
    </source>
</evidence>
<proteinExistence type="predicted"/>